<feature type="non-terminal residue" evidence="7">
    <location>
        <position position="1"/>
    </location>
</feature>
<dbReference type="AlphaFoldDB" id="A0A2S9PPD2"/>
<reference evidence="7 8" key="1">
    <citation type="submission" date="2018-03" db="EMBL/GenBank/DDBJ databases">
        <title>Novel Streptomyces sp. from soil.</title>
        <authorList>
            <person name="Tan G.Y.A."/>
            <person name="Lee Z.Y."/>
        </authorList>
    </citation>
    <scope>NUCLEOTIDE SEQUENCE [LARGE SCALE GENOMIC DNA]</scope>
    <source>
        <strain evidence="7 8">ST5x</strain>
    </source>
</reference>
<keyword evidence="4 7" id="KW-0418">Kinase</keyword>
<dbReference type="InterPro" id="IPR004358">
    <property type="entry name" value="Sig_transdc_His_kin-like_C"/>
</dbReference>
<keyword evidence="8" id="KW-1185">Reference proteome</keyword>
<dbReference type="PANTHER" id="PTHR43711">
    <property type="entry name" value="TWO-COMPONENT HISTIDINE KINASE"/>
    <property type="match status" value="1"/>
</dbReference>
<sequence>LAVADDGAGVPEGERERIFERFVRLDDARSRDEGGAGLGLAIARDVAARHGGTLRAARSPSGGARFELRLPAV</sequence>
<gene>
    <name evidence="7" type="ORF">C6N75_26510</name>
</gene>
<comment type="catalytic activity">
    <reaction evidence="1">
        <text>ATP + protein L-histidine = ADP + protein N-phospho-L-histidine.</text>
        <dbReference type="EC" id="2.7.13.3"/>
    </reaction>
</comment>
<dbReference type="GO" id="GO:0000160">
    <property type="term" value="P:phosphorelay signal transduction system"/>
    <property type="evidence" value="ECO:0007669"/>
    <property type="project" value="UniProtKB-KW"/>
</dbReference>
<evidence type="ECO:0000256" key="1">
    <source>
        <dbReference type="ARBA" id="ARBA00000085"/>
    </source>
</evidence>
<evidence type="ECO:0000256" key="2">
    <source>
        <dbReference type="ARBA" id="ARBA00012438"/>
    </source>
</evidence>
<dbReference type="Pfam" id="PF02518">
    <property type="entry name" value="HATPase_c"/>
    <property type="match status" value="1"/>
</dbReference>
<keyword evidence="5" id="KW-0902">Two-component regulatory system</keyword>
<dbReference type="RefSeq" id="WP_258177629.1">
    <property type="nucleotide sequence ID" value="NZ_PVLV01000533.1"/>
</dbReference>
<dbReference type="PRINTS" id="PR00344">
    <property type="entry name" value="BCTRLSENSOR"/>
</dbReference>
<organism evidence="7 8">
    <name type="scientific">Streptomyces solincola</name>
    <dbReference type="NCBI Taxonomy" id="2100817"/>
    <lineage>
        <taxon>Bacteria</taxon>
        <taxon>Bacillati</taxon>
        <taxon>Actinomycetota</taxon>
        <taxon>Actinomycetes</taxon>
        <taxon>Kitasatosporales</taxon>
        <taxon>Streptomycetaceae</taxon>
        <taxon>Streptomyces</taxon>
    </lineage>
</organism>
<dbReference type="PROSITE" id="PS50109">
    <property type="entry name" value="HIS_KIN"/>
    <property type="match status" value="1"/>
</dbReference>
<evidence type="ECO:0000313" key="8">
    <source>
        <dbReference type="Proteomes" id="UP000239322"/>
    </source>
</evidence>
<dbReference type="SMART" id="SM00387">
    <property type="entry name" value="HATPase_c"/>
    <property type="match status" value="1"/>
</dbReference>
<protein>
    <recommendedName>
        <fullName evidence="2">histidine kinase</fullName>
        <ecNumber evidence="2">2.7.13.3</ecNumber>
    </recommendedName>
</protein>
<dbReference type="EMBL" id="PVLV01000533">
    <property type="protein sequence ID" value="PRH76264.1"/>
    <property type="molecule type" value="Genomic_DNA"/>
</dbReference>
<keyword evidence="3" id="KW-0808">Transferase</keyword>
<accession>A0A2S9PPD2</accession>
<evidence type="ECO:0000256" key="4">
    <source>
        <dbReference type="ARBA" id="ARBA00022777"/>
    </source>
</evidence>
<dbReference type="InterPro" id="IPR005467">
    <property type="entry name" value="His_kinase_dom"/>
</dbReference>
<dbReference type="InterPro" id="IPR036890">
    <property type="entry name" value="HATPase_C_sf"/>
</dbReference>
<evidence type="ECO:0000259" key="6">
    <source>
        <dbReference type="PROSITE" id="PS50109"/>
    </source>
</evidence>
<dbReference type="InterPro" id="IPR003594">
    <property type="entry name" value="HATPase_dom"/>
</dbReference>
<dbReference type="Gene3D" id="3.30.565.10">
    <property type="entry name" value="Histidine kinase-like ATPase, C-terminal domain"/>
    <property type="match status" value="1"/>
</dbReference>
<dbReference type="Proteomes" id="UP000239322">
    <property type="component" value="Unassembled WGS sequence"/>
</dbReference>
<dbReference type="GO" id="GO:0004673">
    <property type="term" value="F:protein histidine kinase activity"/>
    <property type="evidence" value="ECO:0007669"/>
    <property type="project" value="UniProtKB-EC"/>
</dbReference>
<dbReference type="InterPro" id="IPR050736">
    <property type="entry name" value="Sensor_HK_Regulatory"/>
</dbReference>
<feature type="domain" description="Histidine kinase" evidence="6">
    <location>
        <begin position="1"/>
        <end position="73"/>
    </location>
</feature>
<name>A0A2S9PPD2_9ACTN</name>
<comment type="caution">
    <text evidence="7">The sequence shown here is derived from an EMBL/GenBank/DDBJ whole genome shotgun (WGS) entry which is preliminary data.</text>
</comment>
<evidence type="ECO:0000256" key="5">
    <source>
        <dbReference type="ARBA" id="ARBA00023012"/>
    </source>
</evidence>
<dbReference type="PANTHER" id="PTHR43711:SF32">
    <property type="entry name" value="SENSOR-TYPE HISTIDINE KINASE PRRB"/>
    <property type="match status" value="1"/>
</dbReference>
<evidence type="ECO:0000313" key="7">
    <source>
        <dbReference type="EMBL" id="PRH76264.1"/>
    </source>
</evidence>
<proteinExistence type="predicted"/>
<dbReference type="SUPFAM" id="SSF55874">
    <property type="entry name" value="ATPase domain of HSP90 chaperone/DNA topoisomerase II/histidine kinase"/>
    <property type="match status" value="1"/>
</dbReference>
<dbReference type="EC" id="2.7.13.3" evidence="2"/>
<evidence type="ECO:0000256" key="3">
    <source>
        <dbReference type="ARBA" id="ARBA00022679"/>
    </source>
</evidence>